<accession>A0AAD8T548</accession>
<feature type="compositionally biased region" description="Basic and acidic residues" evidence="2">
    <location>
        <begin position="337"/>
        <end position="347"/>
    </location>
</feature>
<dbReference type="Gene3D" id="1.25.10.10">
    <property type="entry name" value="Leucine-rich Repeat Variant"/>
    <property type="match status" value="1"/>
</dbReference>
<organism evidence="4 5">
    <name type="scientific">Lolium multiflorum</name>
    <name type="common">Italian ryegrass</name>
    <name type="synonym">Lolium perenne subsp. multiflorum</name>
    <dbReference type="NCBI Taxonomy" id="4521"/>
    <lineage>
        <taxon>Eukaryota</taxon>
        <taxon>Viridiplantae</taxon>
        <taxon>Streptophyta</taxon>
        <taxon>Embryophyta</taxon>
        <taxon>Tracheophyta</taxon>
        <taxon>Spermatophyta</taxon>
        <taxon>Magnoliopsida</taxon>
        <taxon>Liliopsida</taxon>
        <taxon>Poales</taxon>
        <taxon>Poaceae</taxon>
        <taxon>BOP clade</taxon>
        <taxon>Pooideae</taxon>
        <taxon>Poodae</taxon>
        <taxon>Poeae</taxon>
        <taxon>Poeae Chloroplast Group 2 (Poeae type)</taxon>
        <taxon>Loliodinae</taxon>
        <taxon>Loliinae</taxon>
        <taxon>Lolium</taxon>
    </lineage>
</organism>
<evidence type="ECO:0000313" key="4">
    <source>
        <dbReference type="EMBL" id="KAK1670081.1"/>
    </source>
</evidence>
<dbReference type="InterPro" id="IPR000225">
    <property type="entry name" value="Armadillo"/>
</dbReference>
<name>A0AAD8T548_LOLMU</name>
<dbReference type="AlphaFoldDB" id="A0AAD8T548"/>
<dbReference type="Pfam" id="PF25598">
    <property type="entry name" value="ARM_PUB"/>
    <property type="match status" value="1"/>
</dbReference>
<sequence>MELKLHTDTARTLVGRLRGAAAVRDASATAAAVAELRRASKDDPEVRAPLADAGAVPYLASQLTSPSTSASAEDAAAALLNISISAREQLMSSPGILDALAAAMRAEEYAAAHHAAATVASLVCVDAYRPIIGAKRPLLAALVALLRGSGRGTRATKDALKALFGVALYPLNRAALVELGAVRALFALVMTDGRTGIVEDATAVVAQVAGCAESLAAFAGVSGVRILVDLVEPGGAATGRARENAASALLNLVMAGGERAVAQVLAVGGAEEAVRELAEDGEASPRGKAKAGSLLRALEEGAAGVKRQREHRFADFLNGLVHSDPYFSSPSPASATTHDEGSRLTLG</sequence>
<dbReference type="SUPFAM" id="SSF48371">
    <property type="entry name" value="ARM repeat"/>
    <property type="match status" value="1"/>
</dbReference>
<gene>
    <name evidence="4" type="ORF">QYE76_058240</name>
</gene>
<keyword evidence="1" id="KW-0833">Ubl conjugation pathway</keyword>
<dbReference type="PANTHER" id="PTHR23315:SF238">
    <property type="entry name" value="ARM REPEAT SUPERFAMILY PROTEIN"/>
    <property type="match status" value="1"/>
</dbReference>
<feature type="region of interest" description="Disordered" evidence="2">
    <location>
        <begin position="328"/>
        <end position="347"/>
    </location>
</feature>
<evidence type="ECO:0000256" key="2">
    <source>
        <dbReference type="SAM" id="MobiDB-lite"/>
    </source>
</evidence>
<dbReference type="Proteomes" id="UP001231189">
    <property type="component" value="Unassembled WGS sequence"/>
</dbReference>
<dbReference type="EMBL" id="JAUUTY010000003">
    <property type="protein sequence ID" value="KAK1670081.1"/>
    <property type="molecule type" value="Genomic_DNA"/>
</dbReference>
<reference evidence="4" key="1">
    <citation type="submission" date="2023-07" db="EMBL/GenBank/DDBJ databases">
        <title>A chromosome-level genome assembly of Lolium multiflorum.</title>
        <authorList>
            <person name="Chen Y."/>
            <person name="Copetti D."/>
            <person name="Kolliker R."/>
            <person name="Studer B."/>
        </authorList>
    </citation>
    <scope>NUCLEOTIDE SEQUENCE</scope>
    <source>
        <strain evidence="4">02402/16</strain>
        <tissue evidence="4">Leaf</tissue>
    </source>
</reference>
<evidence type="ECO:0000313" key="5">
    <source>
        <dbReference type="Proteomes" id="UP001231189"/>
    </source>
</evidence>
<evidence type="ECO:0000256" key="1">
    <source>
        <dbReference type="ARBA" id="ARBA00022786"/>
    </source>
</evidence>
<feature type="domain" description="U-box" evidence="3">
    <location>
        <begin position="19"/>
        <end position="274"/>
    </location>
</feature>
<protein>
    <recommendedName>
        <fullName evidence="3">U-box domain-containing protein</fullName>
    </recommendedName>
</protein>
<dbReference type="InterPro" id="IPR058678">
    <property type="entry name" value="ARM_PUB"/>
</dbReference>
<comment type="caution">
    <text evidence="4">The sequence shown here is derived from an EMBL/GenBank/DDBJ whole genome shotgun (WGS) entry which is preliminary data.</text>
</comment>
<dbReference type="InterPro" id="IPR011989">
    <property type="entry name" value="ARM-like"/>
</dbReference>
<dbReference type="SMART" id="SM00185">
    <property type="entry name" value="ARM"/>
    <property type="match status" value="3"/>
</dbReference>
<proteinExistence type="predicted"/>
<keyword evidence="5" id="KW-1185">Reference proteome</keyword>
<dbReference type="InterPro" id="IPR016024">
    <property type="entry name" value="ARM-type_fold"/>
</dbReference>
<dbReference type="PANTHER" id="PTHR23315">
    <property type="entry name" value="U BOX DOMAIN-CONTAINING"/>
    <property type="match status" value="1"/>
</dbReference>
<evidence type="ECO:0000259" key="3">
    <source>
        <dbReference type="Pfam" id="PF25598"/>
    </source>
</evidence>